<reference evidence="3" key="1">
    <citation type="submission" date="2019-12" db="UniProtKB">
        <authorList>
            <consortium name="WormBaseParasite"/>
        </authorList>
    </citation>
    <scope>IDENTIFICATION</scope>
</reference>
<accession>A0A5S6QIW6</accession>
<proteinExistence type="predicted"/>
<evidence type="ECO:0000256" key="1">
    <source>
        <dbReference type="SAM" id="MobiDB-lite"/>
    </source>
</evidence>
<dbReference type="Proteomes" id="UP000046395">
    <property type="component" value="Unassembled WGS sequence"/>
</dbReference>
<name>A0A5S6QIW6_TRIMR</name>
<keyword evidence="2" id="KW-1185">Reference proteome</keyword>
<sequence>MKKAELSDPTGSIISASKRKNKKGEIGKLISQLVLANAPCRWSIANRRQFLYDFTSREENQLAKKSKQTELSWFTALEEIEIALQRKP</sequence>
<organism evidence="2 3">
    <name type="scientific">Trichuris muris</name>
    <name type="common">Mouse whipworm</name>
    <dbReference type="NCBI Taxonomy" id="70415"/>
    <lineage>
        <taxon>Eukaryota</taxon>
        <taxon>Metazoa</taxon>
        <taxon>Ecdysozoa</taxon>
        <taxon>Nematoda</taxon>
        <taxon>Enoplea</taxon>
        <taxon>Dorylaimia</taxon>
        <taxon>Trichinellida</taxon>
        <taxon>Trichuridae</taxon>
        <taxon>Trichuris</taxon>
    </lineage>
</organism>
<protein>
    <submittedName>
        <fullName evidence="3">PH domain-containing protein</fullName>
    </submittedName>
</protein>
<dbReference type="WBParaSite" id="TMUE_2000006817.1">
    <property type="protein sequence ID" value="TMUE_2000006817.1"/>
    <property type="gene ID" value="WBGene00299722"/>
</dbReference>
<feature type="region of interest" description="Disordered" evidence="1">
    <location>
        <begin position="1"/>
        <end position="21"/>
    </location>
</feature>
<evidence type="ECO:0000313" key="2">
    <source>
        <dbReference type="Proteomes" id="UP000046395"/>
    </source>
</evidence>
<evidence type="ECO:0000313" key="3">
    <source>
        <dbReference type="WBParaSite" id="TMUE_2000006817.1"/>
    </source>
</evidence>
<dbReference type="AlphaFoldDB" id="A0A5S6QIW6"/>